<dbReference type="PIRSF" id="PIRSF037382">
    <property type="entry name" value="CCT_LicC"/>
    <property type="match status" value="1"/>
</dbReference>
<evidence type="ECO:0000256" key="2">
    <source>
        <dbReference type="ARBA" id="ARBA00022695"/>
    </source>
</evidence>
<name>A0A7G5XAV6_PASMD</name>
<protein>
    <submittedName>
        <fullName evidence="5">PcgC</fullName>
    </submittedName>
</protein>
<dbReference type="CDD" id="cd02523">
    <property type="entry name" value="PC_cytidylyltransferase"/>
    <property type="match status" value="1"/>
</dbReference>
<dbReference type="InterPro" id="IPR025877">
    <property type="entry name" value="MobA-like_NTP_Trfase"/>
</dbReference>
<keyword evidence="1" id="KW-0808">Transferase</keyword>
<gene>
    <name evidence="5" type="primary">pcgC</name>
</gene>
<organism evidence="5">
    <name type="scientific">Pasteurella multocida</name>
    <dbReference type="NCBI Taxonomy" id="747"/>
    <lineage>
        <taxon>Bacteria</taxon>
        <taxon>Pseudomonadati</taxon>
        <taxon>Pseudomonadota</taxon>
        <taxon>Gammaproteobacteria</taxon>
        <taxon>Pasteurellales</taxon>
        <taxon>Pasteurellaceae</taxon>
        <taxon>Pasteurella</taxon>
    </lineage>
</organism>
<dbReference type="InterPro" id="IPR017189">
    <property type="entry name" value="CTP-phospocholine_CTT"/>
</dbReference>
<dbReference type="RefSeq" id="WP_065189228.1">
    <property type="nucleotide sequence ID" value="NZ_CP038874.1"/>
</dbReference>
<dbReference type="AlphaFoldDB" id="A0A7G5XAV6"/>
<evidence type="ECO:0000256" key="1">
    <source>
        <dbReference type="ARBA" id="ARBA00022679"/>
    </source>
</evidence>
<evidence type="ECO:0000313" key="5">
    <source>
        <dbReference type="EMBL" id="QNA42609.1"/>
    </source>
</evidence>
<reference evidence="5" key="1">
    <citation type="submission" date="2020-05" db="EMBL/GenBank/DDBJ databases">
        <authorList>
            <person name="Zhu D."/>
            <person name="Zhao X."/>
            <person name="Wang M."/>
            <person name="Cheng A."/>
        </authorList>
    </citation>
    <scope>NUCLEOTIDE SEQUENCE</scope>
    <source>
        <strain evidence="5">PM0818</strain>
    </source>
</reference>
<dbReference type="SUPFAM" id="SSF53448">
    <property type="entry name" value="Nucleotide-diphospho-sugar transferases"/>
    <property type="match status" value="1"/>
</dbReference>
<evidence type="ECO:0000256" key="3">
    <source>
        <dbReference type="ARBA" id="ARBA00022842"/>
    </source>
</evidence>
<dbReference type="InterPro" id="IPR050065">
    <property type="entry name" value="GlmU-like"/>
</dbReference>
<dbReference type="Gene3D" id="3.90.550.10">
    <property type="entry name" value="Spore Coat Polysaccharide Biosynthesis Protein SpsA, Chain A"/>
    <property type="match status" value="1"/>
</dbReference>
<dbReference type="PANTHER" id="PTHR43584:SF5">
    <property type="entry name" value="PROTEIN LICC"/>
    <property type="match status" value="1"/>
</dbReference>
<sequence>MNAIILAAGLGSRFKDVTKKLHKSLLPINGIPNIENTIQNLIEAGIDDIYIVTGHLSEQFSYLKEKYKCKILNNEKYKEFNNIYSFYKAINHFGDSFVIDSDVVIFKNIFIGRPKTSLYFLITRPKSNKEEWIPIIKKDKIDNIIVSNDYLPSLLGISYWSKSDAEKIKEHIHKFMAKNILLDNSLYWDNIPMQILSDLNVGYKELSIHDAYEIDSIEEYHFALTLNHKN</sequence>
<proteinExistence type="predicted"/>
<keyword evidence="2" id="KW-0548">Nucleotidyltransferase</keyword>
<accession>A0A7G5XAV6</accession>
<dbReference type="Pfam" id="PF12804">
    <property type="entry name" value="NTP_transf_3"/>
    <property type="match status" value="1"/>
</dbReference>
<feature type="domain" description="MobA-like NTP transferase" evidence="4">
    <location>
        <begin position="3"/>
        <end position="94"/>
    </location>
</feature>
<dbReference type="InterPro" id="IPR029044">
    <property type="entry name" value="Nucleotide-diphossugar_trans"/>
</dbReference>
<evidence type="ECO:0000259" key="4">
    <source>
        <dbReference type="Pfam" id="PF12804"/>
    </source>
</evidence>
<dbReference type="GO" id="GO:0016779">
    <property type="term" value="F:nucleotidyltransferase activity"/>
    <property type="evidence" value="ECO:0007669"/>
    <property type="project" value="UniProtKB-KW"/>
</dbReference>
<keyword evidence="3" id="KW-0460">Magnesium</keyword>
<dbReference type="EMBL" id="MT542700">
    <property type="protein sequence ID" value="QNA42609.1"/>
    <property type="molecule type" value="Genomic_DNA"/>
</dbReference>
<dbReference type="PANTHER" id="PTHR43584">
    <property type="entry name" value="NUCLEOTIDYL TRANSFERASE"/>
    <property type="match status" value="1"/>
</dbReference>